<dbReference type="GO" id="GO:0006886">
    <property type="term" value="P:intracellular protein transport"/>
    <property type="evidence" value="ECO:0007669"/>
    <property type="project" value="InterPro"/>
</dbReference>
<evidence type="ECO:0000256" key="3">
    <source>
        <dbReference type="SAM" id="MobiDB-lite"/>
    </source>
</evidence>
<dbReference type="SUPFAM" id="SSF69322">
    <property type="entry name" value="Tricorn protease domain 2"/>
    <property type="match status" value="1"/>
</dbReference>
<dbReference type="AlphaFoldDB" id="D4D3E0"/>
<name>D4D3E0_TRIVH</name>
<dbReference type="OrthoDB" id="67540at2759"/>
<evidence type="ECO:0000259" key="4">
    <source>
        <dbReference type="Pfam" id="PF07064"/>
    </source>
</evidence>
<dbReference type="Gene3D" id="2.130.10.10">
    <property type="entry name" value="YVTN repeat-like/Quinoprotein amine dehydrogenase"/>
    <property type="match status" value="1"/>
</dbReference>
<dbReference type="Pfam" id="PF25440">
    <property type="entry name" value="Beta-prop_RIC1_2nd"/>
    <property type="match status" value="1"/>
</dbReference>
<gene>
    <name evidence="5" type="ORF">TRV_01600</name>
</gene>
<sequence>MYWPNGVPRVYAVNGPEIQKQQKRQQQQEEEEETEQDDNRTETTAESADEREQSNGLLQHEHQEIAVQHAGDADDAWADEPIAGLCVSKSGALFATMTRSSLAIWQTKPTAVVAAIKRSHVSITNYGPNVALLLRPDSGIIVVQTLEGYLITYSIATDAHSHVYQQLFLQSHSRRNLPSNDSHAIREVSLRFRVAIKVDAGISKAVALDNELMVATTKPAAIQLIRWTPDSSGNQTSTELLSRIPWLSKKSLVVEMVYDRAMNLLLWVTSDGRVYAVQYSYREADESGSSKVNFTGHRFHNPENDGQRALQVAVNARFSLFAVSCVNGEICVYAARDYSGNIPLSHKLQMPASATTMGKISFMTYSYDGYCLFAGYENGWTTWSVFGKPGGTSFTADKSLAESNGETWLTGVSMGAWIGGGSDILLASSKDKRIWLLEVARSSLTGCFSSANLARALLQTGTEIILYRGHDLPDLTTISGKDSLWHHAQYPPGYLHAQWPIRTCCVSQDGRYVAVAGRRGLAHYSVHSNRWKTFDDPKVENSFAIQGGMCWYGHILIVAVEGDSSYELRMYSRELPLNNSSILYSEPLPAPAVFIGPSGEDSLLVYTYDNILYHYVINAVGTRISLVQVGQITFNGIVRAPARVRAISWILPEDQLRDGDPSQDVAVASVLFLVDGKLVLLQPSVSPNGALKYDMRVVAHDVEYYILMRDQLSFNIAPPNDEPSSGGQTPEITVNNSPSDISLRDSLWVFGGKDLFVWSDMQDVLRPTGRSVEGPKNLPIPTDFYPISILLNKGIVLGIEPEITQRRDVTFTLQRFAIRTQLFLPYVLQHNLSYFDTPSALSICHHFSHLSYFPHALEILLHHVLDEAVDDHSIGNAIETPVKGKQLLPGVLAFLQAANPPELYLDILVQCIRKTELRSWRTLFAYLPPPNELFEQALKFNSLKTAGGYLLVLQAFDDIDDEDSGDGFDKIEDSAVRLLRLASQRGDWELCGEIAQFLIALDGSGKVLKRAVVRVGLRREGPGSPVDVDDGPIPRFGMLDISP</sequence>
<feature type="region of interest" description="Disordered" evidence="3">
    <location>
        <begin position="1"/>
        <end position="54"/>
    </location>
</feature>
<dbReference type="Pfam" id="PF07064">
    <property type="entry name" value="RIC1"/>
    <property type="match status" value="1"/>
</dbReference>
<proteinExistence type="predicted"/>
<dbReference type="InterPro" id="IPR015943">
    <property type="entry name" value="WD40/YVTN_repeat-like_dom_sf"/>
</dbReference>
<dbReference type="GO" id="GO:0005829">
    <property type="term" value="C:cytosol"/>
    <property type="evidence" value="ECO:0007669"/>
    <property type="project" value="TreeGrafter"/>
</dbReference>
<dbReference type="EMBL" id="ACYE01000083">
    <property type="protein sequence ID" value="EFE43638.1"/>
    <property type="molecule type" value="Genomic_DNA"/>
</dbReference>
<feature type="compositionally biased region" description="Basic and acidic residues" evidence="3">
    <location>
        <begin position="37"/>
        <end position="54"/>
    </location>
</feature>
<keyword evidence="2" id="KW-0472">Membrane</keyword>
<protein>
    <recommendedName>
        <fullName evidence="4">RIC1 C-terminal alpha solenoid region domain-containing protein</fullName>
    </recommendedName>
</protein>
<dbReference type="GO" id="GO:0042147">
    <property type="term" value="P:retrograde transport, endosome to Golgi"/>
    <property type="evidence" value="ECO:0007669"/>
    <property type="project" value="TreeGrafter"/>
</dbReference>
<dbReference type="GO" id="GO:0000139">
    <property type="term" value="C:Golgi membrane"/>
    <property type="evidence" value="ECO:0007669"/>
    <property type="project" value="TreeGrafter"/>
</dbReference>
<evidence type="ECO:0000313" key="5">
    <source>
        <dbReference type="EMBL" id="EFE43638.1"/>
    </source>
</evidence>
<dbReference type="Proteomes" id="UP000008383">
    <property type="component" value="Unassembled WGS sequence"/>
</dbReference>
<accession>D4D3E0</accession>
<dbReference type="InterPro" id="IPR009771">
    <property type="entry name" value="RIC1_C"/>
</dbReference>
<feature type="region of interest" description="Disordered" evidence="3">
    <location>
        <begin position="717"/>
        <end position="738"/>
    </location>
</feature>
<feature type="domain" description="RIC1 C-terminal alpha solenoid region" evidence="4">
    <location>
        <begin position="826"/>
        <end position="1016"/>
    </location>
</feature>
<organism evidence="5 6">
    <name type="scientific">Trichophyton verrucosum (strain HKI 0517)</name>
    <dbReference type="NCBI Taxonomy" id="663202"/>
    <lineage>
        <taxon>Eukaryota</taxon>
        <taxon>Fungi</taxon>
        <taxon>Dikarya</taxon>
        <taxon>Ascomycota</taxon>
        <taxon>Pezizomycotina</taxon>
        <taxon>Eurotiomycetes</taxon>
        <taxon>Eurotiomycetidae</taxon>
        <taxon>Onygenales</taxon>
        <taxon>Arthrodermataceae</taxon>
        <taxon>Trichophyton</taxon>
    </lineage>
</organism>
<evidence type="ECO:0000313" key="6">
    <source>
        <dbReference type="Proteomes" id="UP000008383"/>
    </source>
</evidence>
<comment type="subcellular location">
    <subcellularLocation>
        <location evidence="1">Membrane</location>
    </subcellularLocation>
</comment>
<dbReference type="GO" id="GO:0034066">
    <property type="term" value="C:Ric1-Rgp1 guanyl-nucleotide exchange factor complex"/>
    <property type="evidence" value="ECO:0007669"/>
    <property type="project" value="InterPro"/>
</dbReference>
<dbReference type="PANTHER" id="PTHR22746:SF10">
    <property type="entry name" value="GUANINE NUCLEOTIDE EXCHANGE FACTOR SUBUNIT RIC1"/>
    <property type="match status" value="1"/>
</dbReference>
<reference evidence="6" key="1">
    <citation type="journal article" date="2011" name="Genome Biol.">
        <title>Comparative and functional genomics provide insights into the pathogenicity of dermatophytic fungi.</title>
        <authorList>
            <person name="Burmester A."/>
            <person name="Shelest E."/>
            <person name="Gloeckner G."/>
            <person name="Heddergott C."/>
            <person name="Schindler S."/>
            <person name="Staib P."/>
            <person name="Heidel A."/>
            <person name="Felder M."/>
            <person name="Petzold A."/>
            <person name="Szafranski K."/>
            <person name="Feuermann M."/>
            <person name="Pedruzzi I."/>
            <person name="Priebe S."/>
            <person name="Groth M."/>
            <person name="Winkler R."/>
            <person name="Li W."/>
            <person name="Kniemeyer O."/>
            <person name="Schroeckh V."/>
            <person name="Hertweck C."/>
            <person name="Hube B."/>
            <person name="White T.C."/>
            <person name="Platzer M."/>
            <person name="Guthke R."/>
            <person name="Heitman J."/>
            <person name="Woestemeyer J."/>
            <person name="Zipfel P.F."/>
            <person name="Monod M."/>
            <person name="Brakhage A.A."/>
        </authorList>
    </citation>
    <scope>NUCLEOTIDE SEQUENCE [LARGE SCALE GENOMIC DNA]</scope>
    <source>
        <strain evidence="6">HKI 0517</strain>
    </source>
</reference>
<dbReference type="GeneID" id="9579369"/>
<feature type="compositionally biased region" description="Polar residues" evidence="3">
    <location>
        <begin position="722"/>
        <end position="738"/>
    </location>
</feature>
<keyword evidence="6" id="KW-1185">Reference proteome</keyword>
<dbReference type="PANTHER" id="PTHR22746">
    <property type="entry name" value="RAB6A-GEF COMPLEX PARTNER PROTEIN 1"/>
    <property type="match status" value="1"/>
</dbReference>
<evidence type="ECO:0000256" key="2">
    <source>
        <dbReference type="ARBA" id="ARBA00023136"/>
    </source>
</evidence>
<evidence type="ECO:0000256" key="1">
    <source>
        <dbReference type="ARBA" id="ARBA00004370"/>
    </source>
</evidence>
<dbReference type="InterPro" id="IPR040096">
    <property type="entry name" value="Ric1"/>
</dbReference>
<dbReference type="RefSeq" id="XP_003024249.1">
    <property type="nucleotide sequence ID" value="XM_003024203.1"/>
</dbReference>
<dbReference type="HOGENOM" id="CLU_002060_1_1_1"/>
<comment type="caution">
    <text evidence="5">The sequence shown here is derived from an EMBL/GenBank/DDBJ whole genome shotgun (WGS) entry which is preliminary data.</text>
</comment>
<dbReference type="KEGG" id="tve:TRV_01600"/>